<dbReference type="Gene3D" id="3.30.160.60">
    <property type="entry name" value="Classic Zinc Finger"/>
    <property type="match status" value="2"/>
</dbReference>
<organism evidence="3 4">
    <name type="scientific">Lithospermum erythrorhizon</name>
    <name type="common">Purple gromwell</name>
    <name type="synonym">Lithospermum officinale var. erythrorhizon</name>
    <dbReference type="NCBI Taxonomy" id="34254"/>
    <lineage>
        <taxon>Eukaryota</taxon>
        <taxon>Viridiplantae</taxon>
        <taxon>Streptophyta</taxon>
        <taxon>Embryophyta</taxon>
        <taxon>Tracheophyta</taxon>
        <taxon>Spermatophyta</taxon>
        <taxon>Magnoliopsida</taxon>
        <taxon>eudicotyledons</taxon>
        <taxon>Gunneridae</taxon>
        <taxon>Pentapetalae</taxon>
        <taxon>asterids</taxon>
        <taxon>lamiids</taxon>
        <taxon>Boraginales</taxon>
        <taxon>Boraginaceae</taxon>
        <taxon>Boraginoideae</taxon>
        <taxon>Lithospermeae</taxon>
        <taxon>Lithospermum</taxon>
    </lineage>
</organism>
<dbReference type="PANTHER" id="PTHR47487">
    <property type="entry name" value="OS06G0651300 PROTEIN-RELATED"/>
    <property type="match status" value="1"/>
</dbReference>
<dbReference type="GO" id="GO:0008270">
    <property type="term" value="F:zinc ion binding"/>
    <property type="evidence" value="ECO:0007669"/>
    <property type="project" value="InterPro"/>
</dbReference>
<dbReference type="SMART" id="SM00451">
    <property type="entry name" value="ZnF_U1"/>
    <property type="match status" value="2"/>
</dbReference>
<dbReference type="InterPro" id="IPR036236">
    <property type="entry name" value="Znf_C2H2_sf"/>
</dbReference>
<sequence>MESNPPPPLNYHQRHLSTVARPPPVPEFSFFRDHLRPAGHMFPAYGGAPQIGGPSYQYVNDHHRHPIGMHEAIWRHIEKERIREEIIAEEIARRRVLEAEVRRELMIERELAMQRGGDGSFYTSHLKSMIVAPKDFPALPPPKKMDRSTHEEWTDMSVLVRHEFGRRETSSERVSEPRNLELVTPSDTVKEKQKIILLAKPEEKCSGMIQKAEVLPTVSAKRKAEEVFMPVGTSEITPAGSSSNKKVKEEWSCALCQVSSTSERALNEHLQGKRHKAKEAGLRKNGKNFSIGLYPKTKPMPNKLPQIPNSPCLDKGVYIAESKKPKAAVPAEANSEKTEAKSDRLVVRSRKLDRTMKNNAQACGTRRTRKEINFKFWCEMCQIGAFSEKIMETHRNGKKHLTRLLEQNTVSKPSTQTMQATKEINPTEEDGKVVECTASRDSAPGINDVELDCQKEAAEDGEDIASKGFCLVADEVELEGNQNEDVKVEEGATSESLNPVTDEVELEGEQKVACEDDAEDAKSESSYLVTKEVELEDEQKEACEDDAEDTKSECSYPVANEVELEGEQKEACEDYAEDTKSECSYPVANEVELEGEQKEACEDYAEDTKSECSYPVINEVELECDQKEESITDADNSD</sequence>
<evidence type="ECO:0000313" key="4">
    <source>
        <dbReference type="Proteomes" id="UP001454036"/>
    </source>
</evidence>
<evidence type="ECO:0000313" key="3">
    <source>
        <dbReference type="EMBL" id="GAA0153817.1"/>
    </source>
</evidence>
<evidence type="ECO:0000259" key="2">
    <source>
        <dbReference type="SMART" id="SM00451"/>
    </source>
</evidence>
<dbReference type="PANTHER" id="PTHR47487:SF8">
    <property type="entry name" value="OS08G0270900 PROTEIN"/>
    <property type="match status" value="1"/>
</dbReference>
<dbReference type="Proteomes" id="UP001454036">
    <property type="component" value="Unassembled WGS sequence"/>
</dbReference>
<gene>
    <name evidence="3" type="ORF">LIER_11969</name>
</gene>
<accession>A0AAV3PQ04</accession>
<protein>
    <recommendedName>
        <fullName evidence="2">U1-type domain-containing protein</fullName>
    </recommendedName>
</protein>
<dbReference type="GO" id="GO:0003676">
    <property type="term" value="F:nucleic acid binding"/>
    <property type="evidence" value="ECO:0007669"/>
    <property type="project" value="InterPro"/>
</dbReference>
<dbReference type="EMBL" id="BAABME010002259">
    <property type="protein sequence ID" value="GAA0153817.1"/>
    <property type="molecule type" value="Genomic_DNA"/>
</dbReference>
<dbReference type="SUPFAM" id="SSF57667">
    <property type="entry name" value="beta-beta-alpha zinc fingers"/>
    <property type="match status" value="2"/>
</dbReference>
<keyword evidence="4" id="KW-1185">Reference proteome</keyword>
<feature type="region of interest" description="Disordered" evidence="1">
    <location>
        <begin position="487"/>
        <end position="554"/>
    </location>
</feature>
<comment type="caution">
    <text evidence="3">The sequence shown here is derived from an EMBL/GenBank/DDBJ whole genome shotgun (WGS) entry which is preliminary data.</text>
</comment>
<feature type="domain" description="U1-type" evidence="2">
    <location>
        <begin position="248"/>
        <end position="282"/>
    </location>
</feature>
<evidence type="ECO:0000256" key="1">
    <source>
        <dbReference type="SAM" id="MobiDB-lite"/>
    </source>
</evidence>
<proteinExistence type="predicted"/>
<dbReference type="Pfam" id="PF12874">
    <property type="entry name" value="zf-met"/>
    <property type="match status" value="2"/>
</dbReference>
<reference evidence="3 4" key="1">
    <citation type="submission" date="2024-01" db="EMBL/GenBank/DDBJ databases">
        <title>The complete chloroplast genome sequence of Lithospermum erythrorhizon: insights into the phylogenetic relationship among Boraginaceae species and the maternal lineages of purple gromwells.</title>
        <authorList>
            <person name="Okada T."/>
            <person name="Watanabe K."/>
        </authorList>
    </citation>
    <scope>NUCLEOTIDE SEQUENCE [LARGE SCALE GENOMIC DNA]</scope>
</reference>
<dbReference type="InterPro" id="IPR013087">
    <property type="entry name" value="Znf_C2H2_type"/>
</dbReference>
<dbReference type="AlphaFoldDB" id="A0AAV3PQ04"/>
<name>A0AAV3PQ04_LITER</name>
<feature type="compositionally biased region" description="Acidic residues" evidence="1">
    <location>
        <begin position="534"/>
        <end position="548"/>
    </location>
</feature>
<feature type="domain" description="U1-type" evidence="2">
    <location>
        <begin position="373"/>
        <end position="407"/>
    </location>
</feature>
<dbReference type="InterPro" id="IPR003604">
    <property type="entry name" value="Matrin/U1-like-C_Znf_C2H2"/>
</dbReference>